<sequence>VHERTQELRLQPEQISLAPLVREQLKALKPRLQGRIVLHADYDEGAAVLADPAQTAEAINNVLSNAVEAMPEGGELRVRVIGGKRGSTIEVRDSGVGIEKRHLRKVTEPFFTTKSGKAMNFGLGLAYCSQLMHRQGGELKLQSESGRGTVVSFHFPAIKQAKGAWR</sequence>
<proteinExistence type="predicted"/>
<comment type="catalytic activity">
    <reaction evidence="1">
        <text>ATP + protein L-histidine = ADP + protein N-phospho-L-histidine.</text>
        <dbReference type="EC" id="2.7.13.3"/>
    </reaction>
</comment>
<dbReference type="GO" id="GO:0016301">
    <property type="term" value="F:kinase activity"/>
    <property type="evidence" value="ECO:0007669"/>
    <property type="project" value="UniProtKB-KW"/>
</dbReference>
<evidence type="ECO:0000313" key="11">
    <source>
        <dbReference type="Proteomes" id="UP001519887"/>
    </source>
</evidence>
<evidence type="ECO:0000256" key="3">
    <source>
        <dbReference type="ARBA" id="ARBA00022553"/>
    </source>
</evidence>
<protein>
    <recommendedName>
        <fullName evidence="2">histidine kinase</fullName>
        <ecNumber evidence="2">2.7.13.3</ecNumber>
    </recommendedName>
</protein>
<feature type="domain" description="Histidine kinase" evidence="9">
    <location>
        <begin position="1"/>
        <end position="159"/>
    </location>
</feature>
<dbReference type="PRINTS" id="PR00344">
    <property type="entry name" value="BCTRLSENSOR"/>
</dbReference>
<keyword evidence="7" id="KW-0067">ATP-binding</keyword>
<keyword evidence="8" id="KW-0902">Two-component regulatory system</keyword>
<dbReference type="PANTHER" id="PTHR43065">
    <property type="entry name" value="SENSOR HISTIDINE KINASE"/>
    <property type="match status" value="1"/>
</dbReference>
<dbReference type="Pfam" id="PF02518">
    <property type="entry name" value="HATPase_c"/>
    <property type="match status" value="1"/>
</dbReference>
<dbReference type="InterPro" id="IPR004358">
    <property type="entry name" value="Sig_transdc_His_kin-like_C"/>
</dbReference>
<dbReference type="Gene3D" id="3.30.565.10">
    <property type="entry name" value="Histidine kinase-like ATPase, C-terminal domain"/>
    <property type="match status" value="1"/>
</dbReference>
<evidence type="ECO:0000256" key="2">
    <source>
        <dbReference type="ARBA" id="ARBA00012438"/>
    </source>
</evidence>
<evidence type="ECO:0000256" key="1">
    <source>
        <dbReference type="ARBA" id="ARBA00000085"/>
    </source>
</evidence>
<name>A0ABS7CJJ6_9BACL</name>
<keyword evidence="3" id="KW-0597">Phosphoprotein</keyword>
<dbReference type="SMART" id="SM00387">
    <property type="entry name" value="HATPase_c"/>
    <property type="match status" value="1"/>
</dbReference>
<evidence type="ECO:0000256" key="5">
    <source>
        <dbReference type="ARBA" id="ARBA00022741"/>
    </source>
</evidence>
<accession>A0ABS7CJJ6</accession>
<keyword evidence="4" id="KW-0808">Transferase</keyword>
<evidence type="ECO:0000256" key="6">
    <source>
        <dbReference type="ARBA" id="ARBA00022777"/>
    </source>
</evidence>
<keyword evidence="11" id="KW-1185">Reference proteome</keyword>
<dbReference type="InterPro" id="IPR036890">
    <property type="entry name" value="HATPase_C_sf"/>
</dbReference>
<evidence type="ECO:0000313" key="10">
    <source>
        <dbReference type="EMBL" id="MBW7461132.1"/>
    </source>
</evidence>
<dbReference type="InterPro" id="IPR003594">
    <property type="entry name" value="HATPase_dom"/>
</dbReference>
<organism evidence="10 11">
    <name type="scientific">Paenibacillus sepulcri</name>
    <dbReference type="NCBI Taxonomy" id="359917"/>
    <lineage>
        <taxon>Bacteria</taxon>
        <taxon>Bacillati</taxon>
        <taxon>Bacillota</taxon>
        <taxon>Bacilli</taxon>
        <taxon>Bacillales</taxon>
        <taxon>Paenibacillaceae</taxon>
        <taxon>Paenibacillus</taxon>
    </lineage>
</organism>
<evidence type="ECO:0000259" key="9">
    <source>
        <dbReference type="PROSITE" id="PS50109"/>
    </source>
</evidence>
<dbReference type="PROSITE" id="PS50109">
    <property type="entry name" value="HIS_KIN"/>
    <property type="match status" value="1"/>
</dbReference>
<evidence type="ECO:0000256" key="7">
    <source>
        <dbReference type="ARBA" id="ARBA00022840"/>
    </source>
</evidence>
<dbReference type="EC" id="2.7.13.3" evidence="2"/>
<keyword evidence="5" id="KW-0547">Nucleotide-binding</keyword>
<keyword evidence="6 10" id="KW-0418">Kinase</keyword>
<dbReference type="InterPro" id="IPR005467">
    <property type="entry name" value="His_kinase_dom"/>
</dbReference>
<feature type="non-terminal residue" evidence="10">
    <location>
        <position position="1"/>
    </location>
</feature>
<dbReference type="SUPFAM" id="SSF55874">
    <property type="entry name" value="ATPase domain of HSP90 chaperone/DNA topoisomerase II/histidine kinase"/>
    <property type="match status" value="1"/>
</dbReference>
<dbReference type="EMBL" id="JAHZIK010002714">
    <property type="protein sequence ID" value="MBW7461132.1"/>
    <property type="molecule type" value="Genomic_DNA"/>
</dbReference>
<reference evidence="10 11" key="1">
    <citation type="submission" date="2021-07" db="EMBL/GenBank/DDBJ databases">
        <title>Paenibacillus radiodurans sp. nov., isolated from the southeastern edge of Tengger Desert.</title>
        <authorList>
            <person name="Zhang G."/>
        </authorList>
    </citation>
    <scope>NUCLEOTIDE SEQUENCE [LARGE SCALE GENOMIC DNA]</scope>
    <source>
        <strain evidence="10 11">CCM 7311</strain>
    </source>
</reference>
<comment type="caution">
    <text evidence="10">The sequence shown here is derived from an EMBL/GenBank/DDBJ whole genome shotgun (WGS) entry which is preliminary data.</text>
</comment>
<dbReference type="PANTHER" id="PTHR43065:SF10">
    <property type="entry name" value="PEROXIDE STRESS-ACTIVATED HISTIDINE KINASE MAK3"/>
    <property type="match status" value="1"/>
</dbReference>
<gene>
    <name evidence="10" type="ORF">K0U00_44470</name>
</gene>
<evidence type="ECO:0000256" key="4">
    <source>
        <dbReference type="ARBA" id="ARBA00022679"/>
    </source>
</evidence>
<evidence type="ECO:0000256" key="8">
    <source>
        <dbReference type="ARBA" id="ARBA00023012"/>
    </source>
</evidence>
<dbReference type="Proteomes" id="UP001519887">
    <property type="component" value="Unassembled WGS sequence"/>
</dbReference>